<evidence type="ECO:0000313" key="5">
    <source>
        <dbReference type="Proteomes" id="UP000625711"/>
    </source>
</evidence>
<protein>
    <recommendedName>
        <fullName evidence="3">DUF3298 domain-containing protein</fullName>
    </recommendedName>
</protein>
<evidence type="ECO:0000256" key="2">
    <source>
        <dbReference type="SAM" id="SignalP"/>
    </source>
</evidence>
<dbReference type="Pfam" id="PF11738">
    <property type="entry name" value="DUF3298"/>
    <property type="match status" value="1"/>
</dbReference>
<dbReference type="Gene3D" id="3.30.565.40">
    <property type="entry name" value="Fervidobacterium nodosum Rt17-B1 like"/>
    <property type="match status" value="1"/>
</dbReference>
<comment type="caution">
    <text evidence="4">The sequence shown here is derived from an EMBL/GenBank/DDBJ whole genome shotgun (WGS) entry which is preliminary data.</text>
</comment>
<evidence type="ECO:0000313" key="4">
    <source>
        <dbReference type="EMBL" id="KAF7276592.1"/>
    </source>
</evidence>
<dbReference type="Proteomes" id="UP000625711">
    <property type="component" value="Unassembled WGS sequence"/>
</dbReference>
<dbReference type="Gene3D" id="3.90.640.20">
    <property type="entry name" value="Heat-shock cognate protein, ATPase"/>
    <property type="match status" value="1"/>
</dbReference>
<feature type="region of interest" description="Disordered" evidence="1">
    <location>
        <begin position="103"/>
        <end position="139"/>
    </location>
</feature>
<sequence length="332" mass="36859">MRPSLKLLILSSLLTVTLYGCERKPDNSLEQQTEVATASPEKSEPVLQAELEPVALTLPKCDDQQCPEIKIQRLKSNYPELDQTIDRFIVSYVANLVQGFDLDGSTPKSSEKTEDEAQNTPIGSMAEQQTKAADGRVTQTDGQLKNAELQGDIDKFIQLADEVKSLGSNAKLNIYIKPDVLNPQGPVATVVMNANNYIGGAHGSSTQQYINFELATQSILNLDQIIQTGQRKAFNDLAYQAFQDWIVQTQPDMDVKTYRVGCEFTLSQNFFLSSNGLILQYGEYEIGPYAIGLPRLVIPYEQLKDILKPQYLPVVTTPTQDETTPQTTKTSK</sequence>
<reference evidence="4" key="1">
    <citation type="submission" date="2020-08" db="EMBL/GenBank/DDBJ databases">
        <title>Genome sequencing and assembly of the red palm weevil Rhynchophorus ferrugineus.</title>
        <authorList>
            <person name="Dias G.B."/>
            <person name="Bergman C.M."/>
            <person name="Manee M."/>
        </authorList>
    </citation>
    <scope>NUCLEOTIDE SEQUENCE</scope>
    <source>
        <strain evidence="4">AA-2017</strain>
        <tissue evidence="4">Whole larva</tissue>
    </source>
</reference>
<feature type="domain" description="DUF3298" evidence="3">
    <location>
        <begin position="226"/>
        <end position="301"/>
    </location>
</feature>
<name>A0A834ICM2_RHYFE</name>
<evidence type="ECO:0000256" key="1">
    <source>
        <dbReference type="SAM" id="MobiDB-lite"/>
    </source>
</evidence>
<dbReference type="AlphaFoldDB" id="A0A834ICM2"/>
<evidence type="ECO:0000259" key="3">
    <source>
        <dbReference type="Pfam" id="PF11738"/>
    </source>
</evidence>
<keyword evidence="2" id="KW-0732">Signal</keyword>
<feature type="compositionally biased region" description="Polar residues" evidence="1">
    <location>
        <begin position="118"/>
        <end position="139"/>
    </location>
</feature>
<dbReference type="PROSITE" id="PS51257">
    <property type="entry name" value="PROKAR_LIPOPROTEIN"/>
    <property type="match status" value="1"/>
</dbReference>
<dbReference type="EMBL" id="JAACXV010006044">
    <property type="protein sequence ID" value="KAF7276592.1"/>
    <property type="molecule type" value="Genomic_DNA"/>
</dbReference>
<accession>A0A834ICM2</accession>
<dbReference type="InterPro" id="IPR037126">
    <property type="entry name" value="PdaC/RsiV-like_sf"/>
</dbReference>
<feature type="signal peptide" evidence="2">
    <location>
        <begin position="1"/>
        <end position="19"/>
    </location>
</feature>
<keyword evidence="5" id="KW-1185">Reference proteome</keyword>
<gene>
    <name evidence="4" type="ORF">GWI33_010050</name>
</gene>
<feature type="chain" id="PRO_5032314038" description="DUF3298 domain-containing protein" evidence="2">
    <location>
        <begin position="20"/>
        <end position="332"/>
    </location>
</feature>
<organism evidence="4 5">
    <name type="scientific">Rhynchophorus ferrugineus</name>
    <name type="common">Red palm weevil</name>
    <name type="synonym">Curculio ferrugineus</name>
    <dbReference type="NCBI Taxonomy" id="354439"/>
    <lineage>
        <taxon>Eukaryota</taxon>
        <taxon>Metazoa</taxon>
        <taxon>Ecdysozoa</taxon>
        <taxon>Arthropoda</taxon>
        <taxon>Hexapoda</taxon>
        <taxon>Insecta</taxon>
        <taxon>Pterygota</taxon>
        <taxon>Neoptera</taxon>
        <taxon>Endopterygota</taxon>
        <taxon>Coleoptera</taxon>
        <taxon>Polyphaga</taxon>
        <taxon>Cucujiformia</taxon>
        <taxon>Curculionidae</taxon>
        <taxon>Dryophthorinae</taxon>
        <taxon>Rhynchophorus</taxon>
    </lineage>
</organism>
<dbReference type="InterPro" id="IPR021729">
    <property type="entry name" value="DUF3298"/>
</dbReference>
<proteinExistence type="predicted"/>